<evidence type="ECO:0000256" key="8">
    <source>
        <dbReference type="SAM" id="SignalP"/>
    </source>
</evidence>
<feature type="binding site" evidence="7">
    <location>
        <position position="181"/>
    </location>
    <ligand>
        <name>FAD</name>
        <dbReference type="ChEBI" id="CHEBI:57692"/>
    </ligand>
</feature>
<dbReference type="KEGG" id="cvn:111133449"/>
<dbReference type="PANTHER" id="PTHR11530">
    <property type="entry name" value="D-AMINO ACID OXIDASE"/>
    <property type="match status" value="1"/>
</dbReference>
<dbReference type="InterPro" id="IPR006076">
    <property type="entry name" value="FAD-dep_OxRdtase"/>
</dbReference>
<dbReference type="Proteomes" id="UP000694844">
    <property type="component" value="Chromosome 5"/>
</dbReference>
<dbReference type="InterPro" id="IPR023209">
    <property type="entry name" value="DAO"/>
</dbReference>
<dbReference type="GO" id="GO:0071949">
    <property type="term" value="F:FAD binding"/>
    <property type="evidence" value="ECO:0007669"/>
    <property type="project" value="InterPro"/>
</dbReference>
<dbReference type="RefSeq" id="XP_022337590.1">
    <property type="nucleotide sequence ID" value="XM_022481882.1"/>
</dbReference>
<comment type="cofactor">
    <cofactor evidence="1 7">
        <name>FAD</name>
        <dbReference type="ChEBI" id="CHEBI:57692"/>
    </cofactor>
</comment>
<feature type="binding site" evidence="7">
    <location>
        <begin position="41"/>
        <end position="42"/>
    </location>
    <ligand>
        <name>FAD</name>
        <dbReference type="ChEBI" id="CHEBI:57692"/>
    </ligand>
</feature>
<comment type="similarity">
    <text evidence="3">Belongs to the DAMOX/DASOX family.</text>
</comment>
<dbReference type="Pfam" id="PF01266">
    <property type="entry name" value="DAO"/>
    <property type="match status" value="1"/>
</dbReference>
<evidence type="ECO:0000256" key="1">
    <source>
        <dbReference type="ARBA" id="ARBA00001974"/>
    </source>
</evidence>
<dbReference type="AlphaFoldDB" id="A0A8B8EBV0"/>
<feature type="binding site" evidence="7">
    <location>
        <position position="221"/>
    </location>
    <ligand>
        <name>D-dopa</name>
        <dbReference type="ChEBI" id="CHEBI:149689"/>
    </ligand>
</feature>
<evidence type="ECO:0000256" key="6">
    <source>
        <dbReference type="ARBA" id="ARBA00023002"/>
    </source>
</evidence>
<keyword evidence="10" id="KW-1185">Reference proteome</keyword>
<accession>A0A8B8EBV0</accession>
<dbReference type="GeneID" id="111133449"/>
<evidence type="ECO:0000313" key="11">
    <source>
        <dbReference type="RefSeq" id="XP_022337590.1"/>
    </source>
</evidence>
<evidence type="ECO:0000256" key="4">
    <source>
        <dbReference type="ARBA" id="ARBA00022630"/>
    </source>
</evidence>
<keyword evidence="5 7" id="KW-0274">FAD</keyword>
<dbReference type="PIRSF" id="PIRSF000189">
    <property type="entry name" value="D-aa_oxidase"/>
    <property type="match status" value="1"/>
</dbReference>
<evidence type="ECO:0000256" key="7">
    <source>
        <dbReference type="PIRSR" id="PIRSR000189-1"/>
    </source>
</evidence>
<keyword evidence="8" id="KW-0732">Signal</keyword>
<dbReference type="GO" id="GO:0003884">
    <property type="term" value="F:D-amino-acid oxidase activity"/>
    <property type="evidence" value="ECO:0007669"/>
    <property type="project" value="InterPro"/>
</dbReference>
<evidence type="ECO:0000313" key="10">
    <source>
        <dbReference type="Proteomes" id="UP000694844"/>
    </source>
</evidence>
<organism evidence="10 11">
    <name type="scientific">Crassostrea virginica</name>
    <name type="common">Eastern oyster</name>
    <dbReference type="NCBI Taxonomy" id="6565"/>
    <lineage>
        <taxon>Eukaryota</taxon>
        <taxon>Metazoa</taxon>
        <taxon>Spiralia</taxon>
        <taxon>Lophotrochozoa</taxon>
        <taxon>Mollusca</taxon>
        <taxon>Bivalvia</taxon>
        <taxon>Autobranchia</taxon>
        <taxon>Pteriomorphia</taxon>
        <taxon>Ostreida</taxon>
        <taxon>Ostreoidea</taxon>
        <taxon>Ostreidae</taxon>
        <taxon>Crassostrea</taxon>
    </lineage>
</organism>
<reference evidence="11" key="1">
    <citation type="submission" date="2025-08" db="UniProtKB">
        <authorList>
            <consortium name="RefSeq"/>
        </authorList>
    </citation>
    <scope>IDENTIFICATION</scope>
    <source>
        <tissue evidence="11">Whole sample</tissue>
    </source>
</reference>
<evidence type="ECO:0000256" key="3">
    <source>
        <dbReference type="ARBA" id="ARBA00006730"/>
    </source>
</evidence>
<dbReference type="GO" id="GO:0019478">
    <property type="term" value="P:D-amino acid catabolic process"/>
    <property type="evidence" value="ECO:0007669"/>
    <property type="project" value="TreeGrafter"/>
</dbReference>
<sequence length="340" mass="38333">MARVCVLGAGVIGLSSAVNVQSIIPEADITLIADHFERETTSDGAAGHFGISSERTTADISRLRQWTKDSFEWYHSICTSEEANIAGIHRLHGFQLWKSEKPPPLHGDFDYGNRVLSKTELERLPGNHPYGWEQNSVMVECRRYLPWLMKKFKDKGGKVVRKKLNNIDEITDSYDVIVNCTGLGSRELFDDKELVPIRGHTLRVKAPWIKTMYIADDGNTYIYPGQDNVVLGGTRQRGEEKFDKDQKYYDDIIARCCRLVPSLKNAEIVRTWVGLRPWRSSVRLETDVISVNGKRVPVVHNYGHGADGVCISWGCGVEAARLVQQLVSRPGKVHNKLSKL</sequence>
<feature type="binding site" evidence="7">
    <location>
        <position position="276"/>
    </location>
    <ligand>
        <name>D-dopa</name>
        <dbReference type="ChEBI" id="CHEBI:149689"/>
    </ligand>
</feature>
<dbReference type="Gene3D" id="3.40.50.720">
    <property type="entry name" value="NAD(P)-binding Rossmann-like Domain"/>
    <property type="match status" value="1"/>
</dbReference>
<evidence type="ECO:0000256" key="2">
    <source>
        <dbReference type="ARBA" id="ARBA00004253"/>
    </source>
</evidence>
<proteinExistence type="inferred from homology"/>
<dbReference type="OrthoDB" id="2015447at2759"/>
<name>A0A8B8EBV0_CRAVI</name>
<keyword evidence="6" id="KW-0560">Oxidoreductase</keyword>
<dbReference type="SUPFAM" id="SSF54373">
    <property type="entry name" value="FAD-linked reductases, C-terminal domain"/>
    <property type="match status" value="1"/>
</dbReference>
<dbReference type="Gene3D" id="3.30.9.10">
    <property type="entry name" value="D-Amino Acid Oxidase, subunit A, domain 2"/>
    <property type="match status" value="1"/>
</dbReference>
<dbReference type="SUPFAM" id="SSF51971">
    <property type="entry name" value="Nucleotide-binding domain"/>
    <property type="match status" value="1"/>
</dbReference>
<evidence type="ECO:0000256" key="5">
    <source>
        <dbReference type="ARBA" id="ARBA00022827"/>
    </source>
</evidence>
<feature type="domain" description="FAD dependent oxidoreductase" evidence="9">
    <location>
        <begin position="3"/>
        <end position="322"/>
    </location>
</feature>
<gene>
    <name evidence="11" type="primary">LOC111133449</name>
</gene>
<dbReference type="GO" id="GO:0005782">
    <property type="term" value="C:peroxisomal matrix"/>
    <property type="evidence" value="ECO:0007669"/>
    <property type="project" value="UniProtKB-SubCell"/>
</dbReference>
<dbReference type="PANTHER" id="PTHR11530:SF11">
    <property type="entry name" value="D-ASPARTATE OXIDASE"/>
    <property type="match status" value="1"/>
</dbReference>
<protein>
    <submittedName>
        <fullName evidence="11">D-aspartate oxidase-like</fullName>
    </submittedName>
</protein>
<feature type="signal peptide" evidence="8">
    <location>
        <begin position="1"/>
        <end position="17"/>
    </location>
</feature>
<evidence type="ECO:0000259" key="9">
    <source>
        <dbReference type="Pfam" id="PF01266"/>
    </source>
</evidence>
<feature type="chain" id="PRO_5034340810" evidence="8">
    <location>
        <begin position="18"/>
        <end position="340"/>
    </location>
</feature>
<comment type="subcellular location">
    <subcellularLocation>
        <location evidence="2">Peroxisome matrix</location>
    </subcellularLocation>
</comment>
<keyword evidence="4" id="KW-0285">Flavoprotein</keyword>